<keyword evidence="1" id="KW-0378">Hydrolase</keyword>
<evidence type="ECO:0000259" key="4">
    <source>
        <dbReference type="SMART" id="SM00047"/>
    </source>
</evidence>
<gene>
    <name evidence="5" type="ORF">HLB29_04435</name>
</gene>
<reference evidence="5 6" key="1">
    <citation type="submission" date="2020-05" db="EMBL/GenBank/DDBJ databases">
        <title>Draft genome of xy-202 and genomic insight in genome of the genus Peptostreptococcus.</title>
        <authorList>
            <person name="Zhang Z."/>
        </authorList>
    </citation>
    <scope>NUCLEOTIDE SEQUENCE [LARGE SCALE GENOMIC DNA]</scope>
    <source>
        <strain evidence="5 6">DSM 27025</strain>
    </source>
</reference>
<feature type="compositionally biased region" description="Basic residues" evidence="2">
    <location>
        <begin position="1"/>
        <end position="16"/>
    </location>
</feature>
<keyword evidence="3" id="KW-1133">Transmembrane helix</keyword>
<dbReference type="PANTHER" id="PTHR33308:SF9">
    <property type="entry name" value="PEPTIDOGLYCAN HYDROLASE FLGJ"/>
    <property type="match status" value="1"/>
</dbReference>
<dbReference type="Proteomes" id="UP000713904">
    <property type="component" value="Unassembled WGS sequence"/>
</dbReference>
<feature type="region of interest" description="Disordered" evidence="2">
    <location>
        <begin position="1"/>
        <end position="39"/>
    </location>
</feature>
<dbReference type="EMBL" id="JABGBW010000002">
    <property type="protein sequence ID" value="MBC2575928.1"/>
    <property type="molecule type" value="Genomic_DNA"/>
</dbReference>
<accession>A0ABR6TL96</accession>
<keyword evidence="6" id="KW-1185">Reference proteome</keyword>
<dbReference type="InterPro" id="IPR051056">
    <property type="entry name" value="Glycosyl_Hydrolase_73"/>
</dbReference>
<dbReference type="SMART" id="SM00047">
    <property type="entry name" value="LYZ2"/>
    <property type="match status" value="1"/>
</dbReference>
<evidence type="ECO:0000313" key="6">
    <source>
        <dbReference type="Proteomes" id="UP000713904"/>
    </source>
</evidence>
<evidence type="ECO:0000256" key="1">
    <source>
        <dbReference type="ARBA" id="ARBA00022801"/>
    </source>
</evidence>
<dbReference type="Pfam" id="PF01832">
    <property type="entry name" value="Glucosaminidase"/>
    <property type="match status" value="1"/>
</dbReference>
<proteinExistence type="predicted"/>
<dbReference type="Gene3D" id="1.10.530.10">
    <property type="match status" value="1"/>
</dbReference>
<sequence>MVQLERRKKSYNKKSSKSISDKTGKYINKKNGYNKTSKRYTKKRNYRNNAKNKKKIKRRRVIRNAIFIVILLLIMYFLTTLFSFIENTQNNKENITPDDFISKIEEPAINGYRKTGILPSITMSQAILESNWGRSELAKKGNNLYGIKADKSWHGKKIEFNTKEYYNKYENAYFRQYNSWDDSIEDYHNFLLKNERYRKNGLFDAKNYQNQAQALENAGYATTINSRGEKIYADKLIKIIESRNLYKYDKKVKGTLQ</sequence>
<dbReference type="RefSeq" id="WP_185623945.1">
    <property type="nucleotide sequence ID" value="NZ_JABGBW010000002.1"/>
</dbReference>
<dbReference type="PANTHER" id="PTHR33308">
    <property type="entry name" value="PEPTIDOGLYCAN HYDROLASE FLGJ"/>
    <property type="match status" value="1"/>
</dbReference>
<evidence type="ECO:0000313" key="5">
    <source>
        <dbReference type="EMBL" id="MBC2575928.1"/>
    </source>
</evidence>
<name>A0ABR6TL96_9FIRM</name>
<keyword evidence="3" id="KW-0472">Membrane</keyword>
<feature type="domain" description="Mannosyl-glycoprotein endo-beta-N-acetylglucosamidase-like" evidence="4">
    <location>
        <begin position="90"/>
        <end position="249"/>
    </location>
</feature>
<comment type="caution">
    <text evidence="5">The sequence shown here is derived from an EMBL/GenBank/DDBJ whole genome shotgun (WGS) entry which is preliminary data.</text>
</comment>
<dbReference type="InterPro" id="IPR002901">
    <property type="entry name" value="MGlyc_endo_b_GlcNAc-like_dom"/>
</dbReference>
<feature type="compositionally biased region" description="Low complexity" evidence="2">
    <location>
        <begin position="25"/>
        <end position="35"/>
    </location>
</feature>
<evidence type="ECO:0000256" key="2">
    <source>
        <dbReference type="SAM" id="MobiDB-lite"/>
    </source>
</evidence>
<protein>
    <submittedName>
        <fullName evidence="5">Mannosyl-glycoprotein endo-beta-N-acetylglucosamidase</fullName>
    </submittedName>
</protein>
<organism evidence="5 6">
    <name type="scientific">Peptostreptococcus canis</name>
    <dbReference type="NCBI Taxonomy" id="1159213"/>
    <lineage>
        <taxon>Bacteria</taxon>
        <taxon>Bacillati</taxon>
        <taxon>Bacillota</taxon>
        <taxon>Clostridia</taxon>
        <taxon>Peptostreptococcales</taxon>
        <taxon>Peptostreptococcaceae</taxon>
        <taxon>Peptostreptococcus</taxon>
    </lineage>
</organism>
<keyword evidence="3" id="KW-0812">Transmembrane</keyword>
<evidence type="ECO:0000256" key="3">
    <source>
        <dbReference type="SAM" id="Phobius"/>
    </source>
</evidence>
<feature type="transmembrane region" description="Helical" evidence="3">
    <location>
        <begin position="61"/>
        <end position="85"/>
    </location>
</feature>